<accession>A0A3L8SLD0</accession>
<sequence>DSHQETGSRFQTQIPRALLIPTTAPCPPPSSILYPLYSHSPTHDTKGGTQVHQETNKNKLVPFGVMNYLFLHSLFCLLFPKAKHPDQVGVRGKMSSFPPGPGPYPQEQILCATHGGGHRDTHPAASREPEISPSHRTLAPQLGMRRELYSMKHDPREPQVPGQTRPTKQLGPTQQC</sequence>
<reference evidence="2 3" key="1">
    <citation type="journal article" date="2018" name="Proc. R. Soc. B">
        <title>A non-coding region near Follistatin controls head colour polymorphism in the Gouldian finch.</title>
        <authorList>
            <person name="Toomey M.B."/>
            <person name="Marques C.I."/>
            <person name="Andrade P."/>
            <person name="Araujo P.M."/>
            <person name="Sabatino S."/>
            <person name="Gazda M.A."/>
            <person name="Afonso S."/>
            <person name="Lopes R.J."/>
            <person name="Corbo J.C."/>
            <person name="Carneiro M."/>
        </authorList>
    </citation>
    <scope>NUCLEOTIDE SEQUENCE [LARGE SCALE GENOMIC DNA]</scope>
    <source>
        <strain evidence="2">Red01</strain>
        <tissue evidence="2">Muscle</tissue>
    </source>
</reference>
<feature type="non-terminal residue" evidence="2">
    <location>
        <position position="1"/>
    </location>
</feature>
<protein>
    <submittedName>
        <fullName evidence="2">Uncharacterized protein</fullName>
    </submittedName>
</protein>
<organism evidence="2 3">
    <name type="scientific">Chloebia gouldiae</name>
    <name type="common">Gouldian finch</name>
    <name type="synonym">Erythrura gouldiae</name>
    <dbReference type="NCBI Taxonomy" id="44316"/>
    <lineage>
        <taxon>Eukaryota</taxon>
        <taxon>Metazoa</taxon>
        <taxon>Chordata</taxon>
        <taxon>Craniata</taxon>
        <taxon>Vertebrata</taxon>
        <taxon>Euteleostomi</taxon>
        <taxon>Archelosauria</taxon>
        <taxon>Archosauria</taxon>
        <taxon>Dinosauria</taxon>
        <taxon>Saurischia</taxon>
        <taxon>Theropoda</taxon>
        <taxon>Coelurosauria</taxon>
        <taxon>Aves</taxon>
        <taxon>Neognathae</taxon>
        <taxon>Neoaves</taxon>
        <taxon>Telluraves</taxon>
        <taxon>Australaves</taxon>
        <taxon>Passeriformes</taxon>
        <taxon>Passeroidea</taxon>
        <taxon>Passeridae</taxon>
        <taxon>Chloebia</taxon>
    </lineage>
</organism>
<evidence type="ECO:0000313" key="2">
    <source>
        <dbReference type="EMBL" id="RLW03282.1"/>
    </source>
</evidence>
<keyword evidence="3" id="KW-1185">Reference proteome</keyword>
<proteinExistence type="predicted"/>
<comment type="caution">
    <text evidence="2">The sequence shown here is derived from an EMBL/GenBank/DDBJ whole genome shotgun (WGS) entry which is preliminary data.</text>
</comment>
<feature type="compositionally biased region" description="Basic and acidic residues" evidence="1">
    <location>
        <begin position="117"/>
        <end position="130"/>
    </location>
</feature>
<feature type="compositionally biased region" description="Basic and acidic residues" evidence="1">
    <location>
        <begin position="144"/>
        <end position="157"/>
    </location>
</feature>
<feature type="compositionally biased region" description="Polar residues" evidence="1">
    <location>
        <begin position="161"/>
        <end position="176"/>
    </location>
</feature>
<gene>
    <name evidence="2" type="ORF">DV515_00006679</name>
</gene>
<dbReference type="Proteomes" id="UP000276834">
    <property type="component" value="Unassembled WGS sequence"/>
</dbReference>
<dbReference type="EMBL" id="QUSF01000016">
    <property type="protein sequence ID" value="RLW03282.1"/>
    <property type="molecule type" value="Genomic_DNA"/>
</dbReference>
<name>A0A3L8SLD0_CHLGU</name>
<feature type="region of interest" description="Disordered" evidence="1">
    <location>
        <begin position="115"/>
        <end position="176"/>
    </location>
</feature>
<evidence type="ECO:0000256" key="1">
    <source>
        <dbReference type="SAM" id="MobiDB-lite"/>
    </source>
</evidence>
<dbReference type="AlphaFoldDB" id="A0A3L8SLD0"/>
<evidence type="ECO:0000313" key="3">
    <source>
        <dbReference type="Proteomes" id="UP000276834"/>
    </source>
</evidence>